<sequence>MQTKTRQEVEILKEIRALPEIIQEKILKIIQFFRSEILISESLEETATDDFLSVCGTWEDKRSVDEQINDIYSSRKSTNRMEKVF</sequence>
<dbReference type="AlphaFoldDB" id="A0A7G9YJ30"/>
<accession>A0A7G9YJ30</accession>
<protein>
    <recommendedName>
        <fullName evidence="2">DUF2281 domain-containing protein</fullName>
    </recommendedName>
</protein>
<name>A0A7G9YJ30_9EURY</name>
<evidence type="ECO:0008006" key="2">
    <source>
        <dbReference type="Google" id="ProtNLM"/>
    </source>
</evidence>
<gene>
    <name evidence="1" type="ORF">DCDENBEB_00005</name>
</gene>
<reference evidence="1" key="1">
    <citation type="submission" date="2020-06" db="EMBL/GenBank/DDBJ databases">
        <title>Unique genomic features of the anaerobic methanotrophic archaea.</title>
        <authorList>
            <person name="Chadwick G.L."/>
            <person name="Skennerton C.T."/>
            <person name="Laso-Perez R."/>
            <person name="Leu A.O."/>
            <person name="Speth D.R."/>
            <person name="Yu H."/>
            <person name="Morgan-Lang C."/>
            <person name="Hatzenpichler R."/>
            <person name="Goudeau D."/>
            <person name="Malmstrom R."/>
            <person name="Brazelton W.J."/>
            <person name="Woyke T."/>
            <person name="Hallam S.J."/>
            <person name="Tyson G.W."/>
            <person name="Wegener G."/>
            <person name="Boetius A."/>
            <person name="Orphan V."/>
        </authorList>
    </citation>
    <scope>NUCLEOTIDE SEQUENCE</scope>
</reference>
<organism evidence="1">
    <name type="scientific">Candidatus Methanogaster sp. ANME-2c ERB4</name>
    <dbReference type="NCBI Taxonomy" id="2759911"/>
    <lineage>
        <taxon>Archaea</taxon>
        <taxon>Methanobacteriati</taxon>
        <taxon>Methanobacteriota</taxon>
        <taxon>Stenosarchaea group</taxon>
        <taxon>Methanomicrobia</taxon>
        <taxon>Methanosarcinales</taxon>
        <taxon>ANME-2 cluster</taxon>
        <taxon>Candidatus Methanogasteraceae</taxon>
        <taxon>Candidatus Methanogaster</taxon>
    </lineage>
</organism>
<dbReference type="EMBL" id="MT631285">
    <property type="protein sequence ID" value="QNO48014.1"/>
    <property type="molecule type" value="Genomic_DNA"/>
</dbReference>
<proteinExistence type="predicted"/>
<evidence type="ECO:0000313" key="1">
    <source>
        <dbReference type="EMBL" id="QNO48014.1"/>
    </source>
</evidence>